<dbReference type="InterPro" id="IPR050230">
    <property type="entry name" value="CALM/Myosin/TropC-like"/>
</dbReference>
<dbReference type="InterPro" id="IPR011992">
    <property type="entry name" value="EF-hand-dom_pair"/>
</dbReference>
<name>A0ABQ9G2Q8_TEGGR</name>
<evidence type="ECO:0000256" key="1">
    <source>
        <dbReference type="ARBA" id="ARBA00022737"/>
    </source>
</evidence>
<dbReference type="PANTHER" id="PTHR23048">
    <property type="entry name" value="MYOSIN LIGHT CHAIN 1, 3"/>
    <property type="match status" value="1"/>
</dbReference>
<feature type="domain" description="EF-hand" evidence="2">
    <location>
        <begin position="5"/>
        <end position="25"/>
    </location>
</feature>
<keyword evidence="1" id="KW-0677">Repeat</keyword>
<dbReference type="Proteomes" id="UP001217089">
    <property type="component" value="Unassembled WGS sequence"/>
</dbReference>
<reference evidence="3 4" key="1">
    <citation type="submission" date="2022-12" db="EMBL/GenBank/DDBJ databases">
        <title>Chromosome-level genome of Tegillarca granosa.</title>
        <authorList>
            <person name="Kim J."/>
        </authorList>
    </citation>
    <scope>NUCLEOTIDE SEQUENCE [LARGE SCALE GENOMIC DNA]</scope>
    <source>
        <strain evidence="3">Teg-2019</strain>
        <tissue evidence="3">Adductor muscle</tissue>
    </source>
</reference>
<dbReference type="PROSITE" id="PS50222">
    <property type="entry name" value="EF_HAND_2"/>
    <property type="match status" value="2"/>
</dbReference>
<sequence>MRKADKDGKISRQEYTDFIRNHMKDPKVVEIELREAFRKFDRNKSGGLDINQLKQALKQLGEPMNDREIQTFLKLGDTNGNGEIDVDGELNLVLI</sequence>
<dbReference type="Gene3D" id="1.10.238.10">
    <property type="entry name" value="EF-hand"/>
    <property type="match status" value="2"/>
</dbReference>
<dbReference type="InterPro" id="IPR002048">
    <property type="entry name" value="EF_hand_dom"/>
</dbReference>
<dbReference type="Pfam" id="PF13202">
    <property type="entry name" value="EF-hand_5"/>
    <property type="match status" value="1"/>
</dbReference>
<proteinExistence type="predicted"/>
<organism evidence="3 4">
    <name type="scientific">Tegillarca granosa</name>
    <name type="common">Malaysian cockle</name>
    <name type="synonym">Anadara granosa</name>
    <dbReference type="NCBI Taxonomy" id="220873"/>
    <lineage>
        <taxon>Eukaryota</taxon>
        <taxon>Metazoa</taxon>
        <taxon>Spiralia</taxon>
        <taxon>Lophotrochozoa</taxon>
        <taxon>Mollusca</taxon>
        <taxon>Bivalvia</taxon>
        <taxon>Autobranchia</taxon>
        <taxon>Pteriomorphia</taxon>
        <taxon>Arcoida</taxon>
        <taxon>Arcoidea</taxon>
        <taxon>Arcidae</taxon>
        <taxon>Tegillarca</taxon>
    </lineage>
</organism>
<dbReference type="CDD" id="cd00051">
    <property type="entry name" value="EFh"/>
    <property type="match status" value="1"/>
</dbReference>
<evidence type="ECO:0000313" key="3">
    <source>
        <dbReference type="EMBL" id="KAJ8322275.1"/>
    </source>
</evidence>
<dbReference type="PANTHER" id="PTHR23048:SF0">
    <property type="entry name" value="CALMODULIN LIKE 3"/>
    <property type="match status" value="1"/>
</dbReference>
<keyword evidence="4" id="KW-1185">Reference proteome</keyword>
<dbReference type="SMART" id="SM00054">
    <property type="entry name" value="EFh"/>
    <property type="match status" value="1"/>
</dbReference>
<comment type="caution">
    <text evidence="3">The sequence shown here is derived from an EMBL/GenBank/DDBJ whole genome shotgun (WGS) entry which is preliminary data.</text>
</comment>
<dbReference type="EMBL" id="JARBDR010000018">
    <property type="protein sequence ID" value="KAJ8322275.1"/>
    <property type="molecule type" value="Genomic_DNA"/>
</dbReference>
<dbReference type="Pfam" id="PF13499">
    <property type="entry name" value="EF-hand_7"/>
    <property type="match status" value="1"/>
</dbReference>
<protein>
    <recommendedName>
        <fullName evidence="2">EF-hand domain-containing protein</fullName>
    </recommendedName>
</protein>
<accession>A0ABQ9G2Q8</accession>
<feature type="domain" description="EF-hand" evidence="2">
    <location>
        <begin position="28"/>
        <end position="63"/>
    </location>
</feature>
<evidence type="ECO:0000313" key="4">
    <source>
        <dbReference type="Proteomes" id="UP001217089"/>
    </source>
</evidence>
<dbReference type="SUPFAM" id="SSF47473">
    <property type="entry name" value="EF-hand"/>
    <property type="match status" value="1"/>
</dbReference>
<gene>
    <name evidence="3" type="ORF">KUTeg_000746</name>
</gene>
<evidence type="ECO:0000259" key="2">
    <source>
        <dbReference type="PROSITE" id="PS50222"/>
    </source>
</evidence>